<evidence type="ECO:0000256" key="3">
    <source>
        <dbReference type="ARBA" id="ARBA00022763"/>
    </source>
</evidence>
<evidence type="ECO:0000313" key="8">
    <source>
        <dbReference type="EMBL" id="KUG29926.1"/>
    </source>
</evidence>
<sequence length="247" mass="27182">MEFSEKALVLRVGRFREIDAWVRLFSPARGVYTAFAFGGCRSRRRFCGCLDVFNHVHFKVKSGRIYNTLLEGRLVNGHGRLRADPGRLGMAVNCLKFFEAMEVSPPGAKAAHDMLLESLAALSDEPAPHRLFPVFFRARMACDQGFFPSLSACRACGAAWADLSGAVFHVEEGRLLCPACHVPGRGTFLHLGRETVALLEAVRGTGPAMWSALDPSPAAAGEFSRLLDRFVAYHLGLSWEHGTFVKN</sequence>
<evidence type="ECO:0000256" key="5">
    <source>
        <dbReference type="ARBA" id="ARBA00023204"/>
    </source>
</evidence>
<dbReference type="InterPro" id="IPR042242">
    <property type="entry name" value="RecO_C"/>
</dbReference>
<dbReference type="AlphaFoldDB" id="A0A0W8GA24"/>
<evidence type="ECO:0000259" key="7">
    <source>
        <dbReference type="Pfam" id="PF11967"/>
    </source>
</evidence>
<dbReference type="SUPFAM" id="SSF50249">
    <property type="entry name" value="Nucleic acid-binding proteins"/>
    <property type="match status" value="1"/>
</dbReference>
<dbReference type="GO" id="GO:0043590">
    <property type="term" value="C:bacterial nucleoid"/>
    <property type="evidence" value="ECO:0007669"/>
    <property type="project" value="TreeGrafter"/>
</dbReference>
<dbReference type="GO" id="GO:0006302">
    <property type="term" value="P:double-strand break repair"/>
    <property type="evidence" value="ECO:0007669"/>
    <property type="project" value="TreeGrafter"/>
</dbReference>
<dbReference type="InterPro" id="IPR003717">
    <property type="entry name" value="RecO"/>
</dbReference>
<dbReference type="Gene3D" id="2.40.50.140">
    <property type="entry name" value="Nucleic acid-binding proteins"/>
    <property type="match status" value="1"/>
</dbReference>
<gene>
    <name evidence="8" type="ORF">ASZ90_000176</name>
</gene>
<evidence type="ECO:0000256" key="4">
    <source>
        <dbReference type="ARBA" id="ARBA00023172"/>
    </source>
</evidence>
<dbReference type="InterPro" id="IPR022572">
    <property type="entry name" value="DNA_rep/recomb_RecO_N"/>
</dbReference>
<reference evidence="8" key="1">
    <citation type="journal article" date="2015" name="Proc. Natl. Acad. Sci. U.S.A.">
        <title>Networks of energetic and metabolic interactions define dynamics in microbial communities.</title>
        <authorList>
            <person name="Embree M."/>
            <person name="Liu J.K."/>
            <person name="Al-Bassam M.M."/>
            <person name="Zengler K."/>
        </authorList>
    </citation>
    <scope>NUCLEOTIDE SEQUENCE</scope>
</reference>
<dbReference type="Gene3D" id="6.20.220.20">
    <property type="entry name" value="Recombination protein O, zinc-binding domain"/>
    <property type="match status" value="1"/>
</dbReference>
<evidence type="ECO:0000256" key="6">
    <source>
        <dbReference type="ARBA" id="ARBA00033409"/>
    </source>
</evidence>
<dbReference type="PANTHER" id="PTHR33991">
    <property type="entry name" value="DNA REPAIR PROTEIN RECO"/>
    <property type="match status" value="1"/>
</dbReference>
<comment type="caution">
    <text evidence="8">The sequence shown here is derived from an EMBL/GenBank/DDBJ whole genome shotgun (WGS) entry which is preliminary data.</text>
</comment>
<organism evidence="8">
    <name type="scientific">hydrocarbon metagenome</name>
    <dbReference type="NCBI Taxonomy" id="938273"/>
    <lineage>
        <taxon>unclassified sequences</taxon>
        <taxon>metagenomes</taxon>
        <taxon>ecological metagenomes</taxon>
    </lineage>
</organism>
<comment type="similarity">
    <text evidence="1">Belongs to the RecO family.</text>
</comment>
<dbReference type="GO" id="GO:0006310">
    <property type="term" value="P:DNA recombination"/>
    <property type="evidence" value="ECO:0007669"/>
    <property type="project" value="UniProtKB-KW"/>
</dbReference>
<dbReference type="PANTHER" id="PTHR33991:SF1">
    <property type="entry name" value="DNA REPAIR PROTEIN RECO"/>
    <property type="match status" value="1"/>
</dbReference>
<keyword evidence="4" id="KW-0233">DNA recombination</keyword>
<dbReference type="InterPro" id="IPR012340">
    <property type="entry name" value="NA-bd_OB-fold"/>
</dbReference>
<keyword evidence="5" id="KW-0234">DNA repair</keyword>
<evidence type="ECO:0000256" key="2">
    <source>
        <dbReference type="ARBA" id="ARBA00021310"/>
    </source>
</evidence>
<dbReference type="NCBIfam" id="TIGR00613">
    <property type="entry name" value="reco"/>
    <property type="match status" value="1"/>
</dbReference>
<keyword evidence="3" id="KW-0227">DNA damage</keyword>
<dbReference type="HAMAP" id="MF_00201">
    <property type="entry name" value="RecO"/>
    <property type="match status" value="1"/>
</dbReference>
<evidence type="ECO:0000256" key="1">
    <source>
        <dbReference type="ARBA" id="ARBA00007452"/>
    </source>
</evidence>
<feature type="domain" description="DNA replication/recombination mediator RecO N-terminal" evidence="7">
    <location>
        <begin position="1"/>
        <end position="76"/>
    </location>
</feature>
<accession>A0A0W8GA24</accession>
<dbReference type="Pfam" id="PF11967">
    <property type="entry name" value="RecO_N"/>
    <property type="match status" value="1"/>
</dbReference>
<dbReference type="Pfam" id="PF02565">
    <property type="entry name" value="RecO_C"/>
    <property type="match status" value="1"/>
</dbReference>
<protein>
    <recommendedName>
        <fullName evidence="2">DNA repair protein RecO</fullName>
    </recommendedName>
    <alternativeName>
        <fullName evidence="6">Recombination protein O</fullName>
    </alternativeName>
</protein>
<dbReference type="InterPro" id="IPR037278">
    <property type="entry name" value="ARFGAP/RecO"/>
</dbReference>
<dbReference type="SUPFAM" id="SSF57863">
    <property type="entry name" value="ArfGap/RecO-like zinc finger"/>
    <property type="match status" value="1"/>
</dbReference>
<proteinExistence type="inferred from homology"/>
<name>A0A0W8GA24_9ZZZZ</name>
<dbReference type="Gene3D" id="1.20.1440.120">
    <property type="entry name" value="Recombination protein O, C-terminal domain"/>
    <property type="match status" value="1"/>
</dbReference>
<dbReference type="EMBL" id="LNQE01000021">
    <property type="protein sequence ID" value="KUG29926.1"/>
    <property type="molecule type" value="Genomic_DNA"/>
</dbReference>